<reference evidence="1" key="1">
    <citation type="submission" date="2022-09" db="EMBL/GenBank/DDBJ databases">
        <title>A Global Phylogenomic Analysis of the Shiitake Genus Lentinula.</title>
        <authorList>
            <consortium name="DOE Joint Genome Institute"/>
            <person name="Sierra-Patev S."/>
            <person name="Min B."/>
            <person name="Naranjo-Ortiz M."/>
            <person name="Looney B."/>
            <person name="Konkel Z."/>
            <person name="Slot J.C."/>
            <person name="Sakamoto Y."/>
            <person name="Steenwyk J.L."/>
            <person name="Rokas A."/>
            <person name="Carro J."/>
            <person name="Camarero S."/>
            <person name="Ferreira P."/>
            <person name="Molpeceres G."/>
            <person name="Ruiz-Duenas F.J."/>
            <person name="Serrano A."/>
            <person name="Henrissat B."/>
            <person name="Drula E."/>
            <person name="Hughes K.W."/>
            <person name="Mata J.L."/>
            <person name="Ishikawa N.K."/>
            <person name="Vargas-Isla R."/>
            <person name="Ushijima S."/>
            <person name="Smith C.A."/>
            <person name="Ahrendt S."/>
            <person name="Andreopoulos W."/>
            <person name="He G."/>
            <person name="Labutti K."/>
            <person name="Lipzen A."/>
            <person name="Ng V."/>
            <person name="Riley R."/>
            <person name="Sandor L."/>
            <person name="Barry K."/>
            <person name="Martinez A.T."/>
            <person name="Xiao Y."/>
            <person name="Gibbons J.G."/>
            <person name="Terashima K."/>
            <person name="Grigoriev I.V."/>
            <person name="Hibbett D.S."/>
        </authorList>
    </citation>
    <scope>NUCLEOTIDE SEQUENCE</scope>
    <source>
        <strain evidence="1">TMI1499</strain>
    </source>
</reference>
<protein>
    <submittedName>
        <fullName evidence="1">Uncharacterized protein</fullName>
    </submittedName>
</protein>
<name>A0ACC1UA49_9AGAR</name>
<comment type="caution">
    <text evidence="1">The sequence shown here is derived from an EMBL/GenBank/DDBJ whole genome shotgun (WGS) entry which is preliminary data.</text>
</comment>
<evidence type="ECO:0000313" key="1">
    <source>
        <dbReference type="EMBL" id="KAJ3813456.1"/>
    </source>
</evidence>
<evidence type="ECO:0000313" key="2">
    <source>
        <dbReference type="Proteomes" id="UP001163835"/>
    </source>
</evidence>
<dbReference type="Proteomes" id="UP001163835">
    <property type="component" value="Unassembled WGS sequence"/>
</dbReference>
<accession>A0ACC1UA49</accession>
<keyword evidence="2" id="KW-1185">Reference proteome</keyword>
<gene>
    <name evidence="1" type="ORF">F5876DRAFT_87043</name>
</gene>
<dbReference type="EMBL" id="MU794992">
    <property type="protein sequence ID" value="KAJ3813456.1"/>
    <property type="molecule type" value="Genomic_DNA"/>
</dbReference>
<proteinExistence type="predicted"/>
<organism evidence="1 2">
    <name type="scientific">Lentinula aff. lateritia</name>
    <dbReference type="NCBI Taxonomy" id="2804960"/>
    <lineage>
        <taxon>Eukaryota</taxon>
        <taxon>Fungi</taxon>
        <taxon>Dikarya</taxon>
        <taxon>Basidiomycota</taxon>
        <taxon>Agaricomycotina</taxon>
        <taxon>Agaricomycetes</taxon>
        <taxon>Agaricomycetidae</taxon>
        <taxon>Agaricales</taxon>
        <taxon>Marasmiineae</taxon>
        <taxon>Omphalotaceae</taxon>
        <taxon>Lentinula</taxon>
    </lineage>
</organism>
<sequence length="608" mass="68748">MVVRIQRQRSSDNNNFFSFQSPHFQKQSSQILSLENLMSFGLGSGPYGEPIRHIMCANQSTRIQTQRRCTEQGSISCPRYCSERCQKQHWPRHSSTCAHPYLEGNWQPEWVLQERPPSFACSSATYSPSSFIFPAFDALNLTQNEGVESTDKNYKLCFADCADIRNLIETVNNLPSNYQGRFDVLINNSDPIIINRDLVILYALLNPEPSIDEAAELAVHLMYSAALSAPSAAYLQRCLDDVYGSQYDSHSGDFSFRTCLGTRGKGKICSLQTVAGVRSPLEMFMSRYNLAVALKNRWKVLAAPENVDTWDRFLSRLRPSHRMAFKRFRETGVLAPFAADTSSFMHPNRLLFSSQGTWLGKSDFNPLQGWDATLIQVSGAKIAMIESADIFGCLFFYLKDQFRRFAYQVKNLNVNFVLTQFDPQILAKGISAGVIPIFNGACFDRIDTKDMMDDVGIEACLTDWGPLLNRENRFASLLMHSRAWHSERPYALARCNPHAALDSKLKDVFAQGLRSPALLRLIESLDAFYDHDDIFQEFLEAENTGPIAAAFDLGLRPHHKVHPKRFGVPLDACAHQMPDVSKSQFYDLASLCEVDFSARFLEFGWSPT</sequence>